<reference evidence="2" key="1">
    <citation type="journal article" date="2015" name="Nature">
        <title>Complex archaea that bridge the gap between prokaryotes and eukaryotes.</title>
        <authorList>
            <person name="Spang A."/>
            <person name="Saw J.H."/>
            <person name="Jorgensen S.L."/>
            <person name="Zaremba-Niedzwiedzka K."/>
            <person name="Martijn J."/>
            <person name="Lind A.E."/>
            <person name="van Eijk R."/>
            <person name="Schleper C."/>
            <person name="Guy L."/>
            <person name="Ettema T.J."/>
        </authorList>
    </citation>
    <scope>NUCLEOTIDE SEQUENCE</scope>
</reference>
<protein>
    <recommendedName>
        <fullName evidence="1">5-hmdU DNA kinase helical domain-containing protein</fullName>
    </recommendedName>
</protein>
<accession>A0A0F9X8X1</accession>
<dbReference type="AlphaFoldDB" id="A0A0F9X8X1"/>
<sequence>MTNEKLFWHWVRERHRIWYARHVEGRPSPWTDDPYLRAYRFTNVYRRLDPGTAWLVDHVAEGRLDLDASNDEVLLNVLAYRQGLREDSKAHVGWLTIDEAGLSNADDVRARMADFGPGHPYTGAYLLGNAGIPGPKRDSWPTLWARAAAELAARRQDEAPDWTLLDRRQLLRLLREFQGIGPFVAYQTCLDLSYPENGLNLPHSNDGYALLGPGARRGMDLVDNAPDRGPGEAGYNERLVWLRGRQDRFLEGRMPSWDHGALDYVYLDRSDVENCLCEFGRYHEARRTDGQNLRRRFKVAS</sequence>
<dbReference type="InterPro" id="IPR040684">
    <property type="entry name" value="HMUDK_hel"/>
</dbReference>
<proteinExistence type="predicted"/>
<evidence type="ECO:0000259" key="1">
    <source>
        <dbReference type="Pfam" id="PF18723"/>
    </source>
</evidence>
<name>A0A0F9X8X1_9ZZZZ</name>
<feature type="domain" description="5-hmdU DNA kinase helical" evidence="1">
    <location>
        <begin position="5"/>
        <end position="287"/>
    </location>
</feature>
<organism evidence="2">
    <name type="scientific">marine sediment metagenome</name>
    <dbReference type="NCBI Taxonomy" id="412755"/>
    <lineage>
        <taxon>unclassified sequences</taxon>
        <taxon>metagenomes</taxon>
        <taxon>ecological metagenomes</taxon>
    </lineage>
</organism>
<gene>
    <name evidence="2" type="ORF">LCGC14_0251350</name>
</gene>
<evidence type="ECO:0000313" key="2">
    <source>
        <dbReference type="EMBL" id="KKN88063.1"/>
    </source>
</evidence>
<dbReference type="EMBL" id="LAZR01000131">
    <property type="protein sequence ID" value="KKN88063.1"/>
    <property type="molecule type" value="Genomic_DNA"/>
</dbReference>
<dbReference type="Pfam" id="PF18723">
    <property type="entry name" value="HMUDK_hel"/>
    <property type="match status" value="1"/>
</dbReference>
<comment type="caution">
    <text evidence="2">The sequence shown here is derived from an EMBL/GenBank/DDBJ whole genome shotgun (WGS) entry which is preliminary data.</text>
</comment>